<evidence type="ECO:0000256" key="1">
    <source>
        <dbReference type="SAM" id="SignalP"/>
    </source>
</evidence>
<accession>A0A5R8KAU8</accession>
<dbReference type="PROSITE" id="PS51257">
    <property type="entry name" value="PROKAR_LIPOPROTEIN"/>
    <property type="match status" value="1"/>
</dbReference>
<feature type="domain" description="Peptidoglycan beta-N-acetylmuramidase NamZ N-terminal" evidence="2">
    <location>
        <begin position="62"/>
        <end position="264"/>
    </location>
</feature>
<evidence type="ECO:0000313" key="5">
    <source>
        <dbReference type="Proteomes" id="UP000306196"/>
    </source>
</evidence>
<dbReference type="Gene3D" id="3.90.1150.140">
    <property type="match status" value="1"/>
</dbReference>
<name>A0A5R8KAU8_9BACT</name>
<dbReference type="Proteomes" id="UP000306196">
    <property type="component" value="Unassembled WGS sequence"/>
</dbReference>
<dbReference type="InterPro" id="IPR008302">
    <property type="entry name" value="NamZ"/>
</dbReference>
<evidence type="ECO:0000259" key="3">
    <source>
        <dbReference type="Pfam" id="PF20732"/>
    </source>
</evidence>
<dbReference type="PANTHER" id="PTHR42915">
    <property type="entry name" value="HYPOTHETICAL 460 KDA PROTEIN IN FEUA-SIGW INTERGENIC REGION [PRECURSOR]"/>
    <property type="match status" value="1"/>
</dbReference>
<gene>
    <name evidence="4" type="ORF">FEM03_17495</name>
</gene>
<dbReference type="RefSeq" id="WP_138087580.1">
    <property type="nucleotide sequence ID" value="NZ_VAUV01000013.1"/>
</dbReference>
<keyword evidence="1" id="KW-0732">Signal</keyword>
<dbReference type="AlphaFoldDB" id="A0A5R8KAU8"/>
<feature type="domain" description="Peptidoglycan beta-N-acetylmuramidase NamZ C-terminal" evidence="3">
    <location>
        <begin position="269"/>
        <end position="416"/>
    </location>
</feature>
<keyword evidence="5" id="KW-1185">Reference proteome</keyword>
<feature type="signal peptide" evidence="1">
    <location>
        <begin position="1"/>
        <end position="30"/>
    </location>
</feature>
<feature type="chain" id="PRO_5024372563" evidence="1">
    <location>
        <begin position="31"/>
        <end position="416"/>
    </location>
</feature>
<dbReference type="EMBL" id="VAUV01000013">
    <property type="protein sequence ID" value="TLD69438.1"/>
    <property type="molecule type" value="Genomic_DNA"/>
</dbReference>
<dbReference type="InterPro" id="IPR048502">
    <property type="entry name" value="NamZ_N"/>
</dbReference>
<dbReference type="PIRSF" id="PIRSF016719">
    <property type="entry name" value="UCP016719"/>
    <property type="match status" value="1"/>
</dbReference>
<sequence length="416" mass="44991">MPFVWLRRVLMLGSALLMAGCALPSLPSMAPTAGRASQGGPFRLGIDVLAGNRFDLLRGKRVGLICNQTSMSGTGVHTRVLLQRSGVNLTALYAPEHGIDGTIKAGVHVSNRRDAVTGLTVWSLYGPTRKPTPRMLAGIDVLLFDLQDIGSRSYTYISTMALAMDACAETGKEFVVLDRPNPMGGLRVEGPPVEPKWKSFVSQINVPYVHGMTTGELAMMISGEGWCSARPNFRVVRMNGWNRNMVWTDTGLKWYRTSPNIPHANSPIYYVATGMLGGAAAVDVGIGTENPFGYAGGRGVNAAAFTAYCQRLGFSGVSFSPYSRNGFGGVKLGINPRAAANITALDVFMIAELNRLSRGAVLGKMSASQISLFNKVYGSDSLRRDLMRGVSPARIVGSWSGFENSFRSKRQRYLLY</sequence>
<evidence type="ECO:0000259" key="2">
    <source>
        <dbReference type="Pfam" id="PF07075"/>
    </source>
</evidence>
<dbReference type="PANTHER" id="PTHR42915:SF1">
    <property type="entry name" value="PEPTIDOGLYCAN BETA-N-ACETYLMURAMIDASE NAMZ"/>
    <property type="match status" value="1"/>
</dbReference>
<evidence type="ECO:0000313" key="4">
    <source>
        <dbReference type="EMBL" id="TLD69438.1"/>
    </source>
</evidence>
<organism evidence="4 5">
    <name type="scientific">Phragmitibacter flavus</name>
    <dbReference type="NCBI Taxonomy" id="2576071"/>
    <lineage>
        <taxon>Bacteria</taxon>
        <taxon>Pseudomonadati</taxon>
        <taxon>Verrucomicrobiota</taxon>
        <taxon>Verrucomicrobiia</taxon>
        <taxon>Verrucomicrobiales</taxon>
        <taxon>Verrucomicrobiaceae</taxon>
        <taxon>Phragmitibacter</taxon>
    </lineage>
</organism>
<dbReference type="Gene3D" id="3.40.50.12170">
    <property type="entry name" value="Uncharacterised protein PF07075, DUF1343"/>
    <property type="match status" value="1"/>
</dbReference>
<proteinExistence type="predicted"/>
<dbReference type="Pfam" id="PF20732">
    <property type="entry name" value="NamZ_C"/>
    <property type="match status" value="1"/>
</dbReference>
<protein>
    <submittedName>
        <fullName evidence="4">DUF1343 domain-containing protein</fullName>
    </submittedName>
</protein>
<reference evidence="4 5" key="1">
    <citation type="submission" date="2019-05" db="EMBL/GenBank/DDBJ databases">
        <title>Verrucobacter flavum gen. nov., sp. nov. a new member of the family Verrucomicrobiaceae.</title>
        <authorList>
            <person name="Szuroczki S."/>
            <person name="Abbaszade G."/>
            <person name="Szabo A."/>
            <person name="Felfoldi T."/>
            <person name="Schumann P."/>
            <person name="Boka K."/>
            <person name="Keki Z."/>
            <person name="Toumi M."/>
            <person name="Toth E."/>
        </authorList>
    </citation>
    <scope>NUCLEOTIDE SEQUENCE [LARGE SCALE GENOMIC DNA]</scope>
    <source>
        <strain evidence="4 5">MG-N-17</strain>
    </source>
</reference>
<dbReference type="InterPro" id="IPR048503">
    <property type="entry name" value="NamZ_C"/>
</dbReference>
<dbReference type="Pfam" id="PF07075">
    <property type="entry name" value="NamZ_N"/>
    <property type="match status" value="1"/>
</dbReference>
<dbReference type="GO" id="GO:0033922">
    <property type="term" value="F:peptidoglycan beta-N-acetylmuramidase activity"/>
    <property type="evidence" value="ECO:0007669"/>
    <property type="project" value="InterPro"/>
</dbReference>
<dbReference type="OrthoDB" id="9801061at2"/>
<comment type="caution">
    <text evidence="4">The sequence shown here is derived from an EMBL/GenBank/DDBJ whole genome shotgun (WGS) entry which is preliminary data.</text>
</comment>